<dbReference type="InterPro" id="IPR042795">
    <property type="entry name" value="Wdr73"/>
</dbReference>
<dbReference type="PANTHER" id="PTHR46947">
    <property type="entry name" value="WD REPEAT-CONTAINING PROTEIN 73"/>
    <property type="match status" value="1"/>
</dbReference>
<dbReference type="PROSITE" id="PS50082">
    <property type="entry name" value="WD_REPEATS_2"/>
    <property type="match status" value="1"/>
</dbReference>
<dbReference type="Ensembl" id="ENSSHBT00005010556.1">
    <property type="protein sequence ID" value="ENSSHBP00005008759.1"/>
    <property type="gene ID" value="ENSSHBG00005007652.1"/>
</dbReference>
<evidence type="ECO:0000256" key="1">
    <source>
        <dbReference type="PROSITE-ProRule" id="PRU00221"/>
    </source>
</evidence>
<keyword evidence="3" id="KW-1185">Reference proteome</keyword>
<feature type="repeat" description="WD" evidence="1">
    <location>
        <begin position="333"/>
        <end position="366"/>
    </location>
</feature>
<dbReference type="KEGG" id="shab:115603758"/>
<reference evidence="2 3" key="1">
    <citation type="submission" date="2019-11" db="EMBL/GenBank/DDBJ databases">
        <title>Strigops habroptila (kakapo) genome, bStrHab1, primary haplotype, v2.</title>
        <authorList>
            <person name="Jarvis E.D."/>
            <person name="Howard J."/>
            <person name="Rhie A."/>
            <person name="Phillippy A."/>
            <person name="Korlach J."/>
            <person name="Digby A."/>
            <person name="Iorns D."/>
            <person name="Eason D."/>
            <person name="Robertson B."/>
            <person name="Raemaekers T."/>
            <person name="Howe K."/>
            <person name="Lewin H."/>
            <person name="Damas J."/>
            <person name="Hastie A."/>
            <person name="Tracey A."/>
            <person name="Chow W."/>
            <person name="Fedrigo O."/>
        </authorList>
    </citation>
    <scope>NUCLEOTIDE SEQUENCE [LARGE SCALE GENOMIC DNA]</scope>
</reference>
<dbReference type="Pfam" id="PF00400">
    <property type="entry name" value="WD40"/>
    <property type="match status" value="1"/>
</dbReference>
<name>A0A672U2N6_STRHB</name>
<proteinExistence type="predicted"/>
<organism evidence="2 3">
    <name type="scientific">Strigops habroptila</name>
    <name type="common">Kakapo</name>
    <dbReference type="NCBI Taxonomy" id="2489341"/>
    <lineage>
        <taxon>Eukaryota</taxon>
        <taxon>Metazoa</taxon>
        <taxon>Chordata</taxon>
        <taxon>Craniata</taxon>
        <taxon>Vertebrata</taxon>
        <taxon>Euteleostomi</taxon>
        <taxon>Archelosauria</taxon>
        <taxon>Archosauria</taxon>
        <taxon>Dinosauria</taxon>
        <taxon>Saurischia</taxon>
        <taxon>Theropoda</taxon>
        <taxon>Coelurosauria</taxon>
        <taxon>Aves</taxon>
        <taxon>Neognathae</taxon>
        <taxon>Neoaves</taxon>
        <taxon>Telluraves</taxon>
        <taxon>Australaves</taxon>
        <taxon>Psittaciformes</taxon>
        <taxon>Psittacidae</taxon>
        <taxon>Strigops</taxon>
    </lineage>
</organism>
<dbReference type="InParanoid" id="A0A672U2N6"/>
<gene>
    <name evidence="2" type="primary">WDR73</name>
</gene>
<dbReference type="GeneTree" id="ENSGT00390000015701"/>
<dbReference type="AlphaFoldDB" id="A0A672U2N6"/>
<dbReference type="PANTHER" id="PTHR46947:SF1">
    <property type="entry name" value="WD REPEAT-CONTAINING PROTEIN 73"/>
    <property type="match status" value="1"/>
</dbReference>
<dbReference type="GO" id="GO:0005829">
    <property type="term" value="C:cytosol"/>
    <property type="evidence" value="ECO:0007669"/>
    <property type="project" value="TreeGrafter"/>
</dbReference>
<reference evidence="2" key="2">
    <citation type="submission" date="2025-08" db="UniProtKB">
        <authorList>
            <consortium name="Ensembl"/>
        </authorList>
    </citation>
    <scope>IDENTIFICATION</scope>
</reference>
<evidence type="ECO:0000313" key="2">
    <source>
        <dbReference type="Ensembl" id="ENSSHBP00005008759.1"/>
    </source>
</evidence>
<dbReference type="InterPro" id="IPR036322">
    <property type="entry name" value="WD40_repeat_dom_sf"/>
</dbReference>
<dbReference type="InterPro" id="IPR001680">
    <property type="entry name" value="WD40_rpt"/>
</dbReference>
<reference evidence="2" key="3">
    <citation type="submission" date="2025-09" db="UniProtKB">
        <authorList>
            <consortium name="Ensembl"/>
        </authorList>
    </citation>
    <scope>IDENTIFICATION</scope>
</reference>
<dbReference type="Gene3D" id="2.130.10.10">
    <property type="entry name" value="YVTN repeat-like/Quinoprotein amine dehydrogenase"/>
    <property type="match status" value="1"/>
</dbReference>
<accession>A0A672U2N6</accession>
<dbReference type="GeneID" id="115603758"/>
<evidence type="ECO:0000313" key="3">
    <source>
        <dbReference type="Proteomes" id="UP000472266"/>
    </source>
</evidence>
<sequence length="375" mass="40273">METEDEWLVLSLRLYEDLHTFELQAPTRLLEWAPGNRVCVAGYGQAGGNEILRLLPPPSLQAKETQSLFPERDLKVECGGFSNRPVYSLKCVPDTSLLVTSGPPDSSLQLWKVSAEDSDVIKPVSAIPAEKGQSWARIATTAGRAQWVLHGSTPDSVHITEVESRKNVYVAASRSSEELSGLAFLDCNTLLLCCAKGQLYLGDVRQPQGPLEAVSVPWAPGGERWCMGAGHIAPGSAPSSQPIACLSSRGHLTLTDVRKTSEPLASAKCSIPSPSCGAEFLCVSWAPALEGCLAISGFDGTVHVYDTRSWDSSARTPQPTFVHKGHVFGEQASNGDPPLVTAHTWHPQKPRTLLSAASDGSLHIWDWVQPGGMCG</sequence>
<protein>
    <submittedName>
        <fullName evidence="2">WD repeat domain 73</fullName>
    </submittedName>
</protein>
<dbReference type="RefSeq" id="XP_030331862.1">
    <property type="nucleotide sequence ID" value="XM_030476002.1"/>
</dbReference>
<dbReference type="OMA" id="CKPRTLL"/>
<dbReference type="CTD" id="84942"/>
<dbReference type="SMART" id="SM00320">
    <property type="entry name" value="WD40"/>
    <property type="match status" value="3"/>
</dbReference>
<dbReference type="SUPFAM" id="SSF50978">
    <property type="entry name" value="WD40 repeat-like"/>
    <property type="match status" value="1"/>
</dbReference>
<dbReference type="GO" id="GO:0000922">
    <property type="term" value="C:spindle pole"/>
    <property type="evidence" value="ECO:0007669"/>
    <property type="project" value="TreeGrafter"/>
</dbReference>
<dbReference type="InterPro" id="IPR015943">
    <property type="entry name" value="WD40/YVTN_repeat-like_dom_sf"/>
</dbReference>
<keyword evidence="1" id="KW-0853">WD repeat</keyword>
<dbReference type="GO" id="GO:0031122">
    <property type="term" value="P:cytoplasmic microtubule organization"/>
    <property type="evidence" value="ECO:0007669"/>
    <property type="project" value="TreeGrafter"/>
</dbReference>
<dbReference type="Proteomes" id="UP000472266">
    <property type="component" value="Chromosome 2"/>
</dbReference>
<dbReference type="OrthoDB" id="9822052at2759"/>